<keyword evidence="1" id="KW-0732">Signal</keyword>
<dbReference type="EMBL" id="JBEPEK010000124">
    <property type="protein sequence ID" value="MER7181556.1"/>
    <property type="molecule type" value="Genomic_DNA"/>
</dbReference>
<feature type="chain" id="PRO_5045532127" description="Lipoprotein" evidence="1">
    <location>
        <begin position="34"/>
        <end position="54"/>
    </location>
</feature>
<gene>
    <name evidence="2" type="ORF">ABT404_19085</name>
</gene>
<evidence type="ECO:0000313" key="2">
    <source>
        <dbReference type="EMBL" id="MER7181556.1"/>
    </source>
</evidence>
<sequence>MKWTTTALGDRRRLKDGALAALVPAAACSVALADLTAWTGTGRAGSPARMSVIA</sequence>
<dbReference type="RefSeq" id="WP_350782449.1">
    <property type="nucleotide sequence ID" value="NZ_JBEPEK010000124.1"/>
</dbReference>
<organism evidence="2 3">
    <name type="scientific">Streptomyces hyaluromycini</name>
    <dbReference type="NCBI Taxonomy" id="1377993"/>
    <lineage>
        <taxon>Bacteria</taxon>
        <taxon>Bacillati</taxon>
        <taxon>Actinomycetota</taxon>
        <taxon>Actinomycetes</taxon>
        <taxon>Kitasatosporales</taxon>
        <taxon>Streptomycetaceae</taxon>
        <taxon>Streptomyces</taxon>
    </lineage>
</organism>
<accession>A0ABV1WXU9</accession>
<dbReference type="Proteomes" id="UP001474181">
    <property type="component" value="Unassembled WGS sequence"/>
</dbReference>
<evidence type="ECO:0000313" key="3">
    <source>
        <dbReference type="Proteomes" id="UP001474181"/>
    </source>
</evidence>
<protein>
    <recommendedName>
        <fullName evidence="4">Lipoprotein</fullName>
    </recommendedName>
</protein>
<proteinExistence type="predicted"/>
<evidence type="ECO:0008006" key="4">
    <source>
        <dbReference type="Google" id="ProtNLM"/>
    </source>
</evidence>
<comment type="caution">
    <text evidence="2">The sequence shown here is derived from an EMBL/GenBank/DDBJ whole genome shotgun (WGS) entry which is preliminary data.</text>
</comment>
<feature type="signal peptide" evidence="1">
    <location>
        <begin position="1"/>
        <end position="33"/>
    </location>
</feature>
<reference evidence="2 3" key="1">
    <citation type="submission" date="2024-06" db="EMBL/GenBank/DDBJ databases">
        <title>The Natural Products Discovery Center: Release of the First 8490 Sequenced Strains for Exploring Actinobacteria Biosynthetic Diversity.</title>
        <authorList>
            <person name="Kalkreuter E."/>
            <person name="Kautsar S.A."/>
            <person name="Yang D."/>
            <person name="Bader C.D."/>
            <person name="Teijaro C.N."/>
            <person name="Fluegel L."/>
            <person name="Davis C.M."/>
            <person name="Simpson J.R."/>
            <person name="Lauterbach L."/>
            <person name="Steele A.D."/>
            <person name="Gui C."/>
            <person name="Meng S."/>
            <person name="Li G."/>
            <person name="Viehrig K."/>
            <person name="Ye F."/>
            <person name="Su P."/>
            <person name="Kiefer A.F."/>
            <person name="Nichols A."/>
            <person name="Cepeda A.J."/>
            <person name="Yan W."/>
            <person name="Fan B."/>
            <person name="Jiang Y."/>
            <person name="Adhikari A."/>
            <person name="Zheng C.-J."/>
            <person name="Schuster L."/>
            <person name="Cowan T.M."/>
            <person name="Smanski M.J."/>
            <person name="Chevrette M.G."/>
            <person name="De Carvalho L.P.S."/>
            <person name="Shen B."/>
        </authorList>
    </citation>
    <scope>NUCLEOTIDE SEQUENCE [LARGE SCALE GENOMIC DNA]</scope>
    <source>
        <strain evidence="2 3">NPDC000234</strain>
    </source>
</reference>
<evidence type="ECO:0000256" key="1">
    <source>
        <dbReference type="SAM" id="SignalP"/>
    </source>
</evidence>
<name>A0ABV1WXU9_9ACTN</name>
<keyword evidence="3" id="KW-1185">Reference proteome</keyword>